<dbReference type="InterPro" id="IPR024788">
    <property type="entry name" value="Malectin-like_Carb-bd_dom"/>
</dbReference>
<keyword evidence="5" id="KW-0433">Leucine-rich repeat</keyword>
<evidence type="ECO:0000256" key="1">
    <source>
        <dbReference type="ARBA" id="ARBA00004167"/>
    </source>
</evidence>
<dbReference type="PANTHER" id="PTHR45631:SF197">
    <property type="entry name" value="TYROSINE KINASE FAMILY PROTEIN"/>
    <property type="match status" value="1"/>
</dbReference>
<feature type="chain" id="PRO_5015127118" description="non-specific serine/threonine protein kinase" evidence="21">
    <location>
        <begin position="27"/>
        <end position="905"/>
    </location>
</feature>
<keyword evidence="8 21" id="KW-0732">Signal</keyword>
<dbReference type="PROSITE" id="PS00108">
    <property type="entry name" value="PROTEIN_KINASE_ST"/>
    <property type="match status" value="1"/>
</dbReference>
<evidence type="ECO:0000256" key="2">
    <source>
        <dbReference type="ARBA" id="ARBA00012513"/>
    </source>
</evidence>
<proteinExistence type="predicted"/>
<dbReference type="AlphaFoldDB" id="A0A2P5ADX7"/>
<organism evidence="23 24">
    <name type="scientific">Parasponia andersonii</name>
    <name type="common">Sponia andersonii</name>
    <dbReference type="NCBI Taxonomy" id="3476"/>
    <lineage>
        <taxon>Eukaryota</taxon>
        <taxon>Viridiplantae</taxon>
        <taxon>Streptophyta</taxon>
        <taxon>Embryophyta</taxon>
        <taxon>Tracheophyta</taxon>
        <taxon>Spermatophyta</taxon>
        <taxon>Magnoliopsida</taxon>
        <taxon>eudicotyledons</taxon>
        <taxon>Gunneridae</taxon>
        <taxon>Pentapetalae</taxon>
        <taxon>rosids</taxon>
        <taxon>fabids</taxon>
        <taxon>Rosales</taxon>
        <taxon>Cannabaceae</taxon>
        <taxon>Parasponia</taxon>
    </lineage>
</organism>
<reference evidence="24" key="1">
    <citation type="submission" date="2016-06" db="EMBL/GenBank/DDBJ databases">
        <title>Parallel loss of symbiosis genes in relatives of nitrogen-fixing non-legume Parasponia.</title>
        <authorList>
            <person name="Van Velzen R."/>
            <person name="Holmer R."/>
            <person name="Bu F."/>
            <person name="Rutten L."/>
            <person name="Van Zeijl A."/>
            <person name="Liu W."/>
            <person name="Santuari L."/>
            <person name="Cao Q."/>
            <person name="Sharma T."/>
            <person name="Shen D."/>
            <person name="Roswanjaya Y."/>
            <person name="Wardhani T."/>
            <person name="Kalhor M.S."/>
            <person name="Jansen J."/>
            <person name="Van den Hoogen J."/>
            <person name="Gungor B."/>
            <person name="Hartog M."/>
            <person name="Hontelez J."/>
            <person name="Verver J."/>
            <person name="Yang W.-C."/>
            <person name="Schijlen E."/>
            <person name="Repin R."/>
            <person name="Schilthuizen M."/>
            <person name="Schranz E."/>
            <person name="Heidstra R."/>
            <person name="Miyata K."/>
            <person name="Fedorova E."/>
            <person name="Kohlen W."/>
            <person name="Bisseling T."/>
            <person name="Smit S."/>
            <person name="Geurts R."/>
        </authorList>
    </citation>
    <scope>NUCLEOTIDE SEQUENCE [LARGE SCALE GENOMIC DNA]</scope>
    <source>
        <strain evidence="24">cv. WU1-14</strain>
    </source>
</reference>
<evidence type="ECO:0000256" key="17">
    <source>
        <dbReference type="ARBA" id="ARBA00048679"/>
    </source>
</evidence>
<keyword evidence="11 23" id="KW-0418">Kinase</keyword>
<evidence type="ECO:0000259" key="22">
    <source>
        <dbReference type="PROSITE" id="PS50011"/>
    </source>
</evidence>
<dbReference type="InterPro" id="IPR008271">
    <property type="entry name" value="Ser/Thr_kinase_AS"/>
</dbReference>
<comment type="subcellular location">
    <subcellularLocation>
        <location evidence="1">Membrane</location>
        <topology evidence="1">Single-pass membrane protein</topology>
    </subcellularLocation>
</comment>
<gene>
    <name evidence="23" type="ORF">PanWU01x14_342000</name>
</gene>
<evidence type="ECO:0000256" key="12">
    <source>
        <dbReference type="ARBA" id="ARBA00022840"/>
    </source>
</evidence>
<evidence type="ECO:0000256" key="9">
    <source>
        <dbReference type="ARBA" id="ARBA00022737"/>
    </source>
</evidence>
<keyword evidence="24" id="KW-1185">Reference proteome</keyword>
<dbReference type="OrthoDB" id="2017114at2759"/>
<evidence type="ECO:0000256" key="21">
    <source>
        <dbReference type="SAM" id="SignalP"/>
    </source>
</evidence>
<keyword evidence="15" id="KW-0675">Receptor</keyword>
<comment type="catalytic activity">
    <reaction evidence="16">
        <text>L-threonyl-[protein] + ATP = O-phospho-L-threonyl-[protein] + ADP + H(+)</text>
        <dbReference type="Rhea" id="RHEA:46608"/>
        <dbReference type="Rhea" id="RHEA-COMP:11060"/>
        <dbReference type="Rhea" id="RHEA-COMP:11605"/>
        <dbReference type="ChEBI" id="CHEBI:15378"/>
        <dbReference type="ChEBI" id="CHEBI:30013"/>
        <dbReference type="ChEBI" id="CHEBI:30616"/>
        <dbReference type="ChEBI" id="CHEBI:61977"/>
        <dbReference type="ChEBI" id="CHEBI:456216"/>
        <dbReference type="EC" id="2.7.11.1"/>
    </reaction>
</comment>
<keyword evidence="6" id="KW-0808">Transferase</keyword>
<feature type="transmembrane region" description="Helical" evidence="20">
    <location>
        <begin position="522"/>
        <end position="545"/>
    </location>
</feature>
<evidence type="ECO:0000313" key="24">
    <source>
        <dbReference type="Proteomes" id="UP000237105"/>
    </source>
</evidence>
<dbReference type="SMART" id="SM00220">
    <property type="entry name" value="S_TKc"/>
    <property type="match status" value="1"/>
</dbReference>
<dbReference type="PROSITE" id="PS00107">
    <property type="entry name" value="PROTEIN_KINASE_ATP"/>
    <property type="match status" value="1"/>
</dbReference>
<dbReference type="Gene3D" id="2.60.120.430">
    <property type="entry name" value="Galactose-binding lectin"/>
    <property type="match status" value="1"/>
</dbReference>
<protein>
    <recommendedName>
        <fullName evidence="2">non-specific serine/threonine protein kinase</fullName>
        <ecNumber evidence="2">2.7.11.1</ecNumber>
    </recommendedName>
</protein>
<keyword evidence="3" id="KW-0723">Serine/threonine-protein kinase</keyword>
<name>A0A2P5ADX7_PARAD</name>
<evidence type="ECO:0000256" key="19">
    <source>
        <dbReference type="SAM" id="MobiDB-lite"/>
    </source>
</evidence>
<comment type="caution">
    <text evidence="23">The sequence shown here is derived from an EMBL/GenBank/DDBJ whole genome shotgun (WGS) entry which is preliminary data.</text>
</comment>
<dbReference type="Pfam" id="PF07714">
    <property type="entry name" value="PK_Tyr_Ser-Thr"/>
    <property type="match status" value="1"/>
</dbReference>
<dbReference type="PROSITE" id="PS50011">
    <property type="entry name" value="PROTEIN_KINASE_DOM"/>
    <property type="match status" value="1"/>
</dbReference>
<evidence type="ECO:0000256" key="14">
    <source>
        <dbReference type="ARBA" id="ARBA00023136"/>
    </source>
</evidence>
<evidence type="ECO:0000256" key="10">
    <source>
        <dbReference type="ARBA" id="ARBA00022741"/>
    </source>
</evidence>
<feature type="binding site" evidence="18">
    <location>
        <position position="618"/>
    </location>
    <ligand>
        <name>ATP</name>
        <dbReference type="ChEBI" id="CHEBI:30616"/>
    </ligand>
</feature>
<dbReference type="InterPro" id="IPR032675">
    <property type="entry name" value="LRR_dom_sf"/>
</dbReference>
<accession>A0A2P5ADX7</accession>
<dbReference type="InterPro" id="IPR011009">
    <property type="entry name" value="Kinase-like_dom_sf"/>
</dbReference>
<feature type="region of interest" description="Disordered" evidence="19">
    <location>
        <begin position="882"/>
        <end position="905"/>
    </location>
</feature>
<evidence type="ECO:0000256" key="7">
    <source>
        <dbReference type="ARBA" id="ARBA00022692"/>
    </source>
</evidence>
<dbReference type="EMBL" id="JXTB01000645">
    <property type="protein sequence ID" value="PON34732.1"/>
    <property type="molecule type" value="Genomic_DNA"/>
</dbReference>
<dbReference type="InterPro" id="IPR017441">
    <property type="entry name" value="Protein_kinase_ATP_BS"/>
</dbReference>
<evidence type="ECO:0000256" key="15">
    <source>
        <dbReference type="ARBA" id="ARBA00023170"/>
    </source>
</evidence>
<dbReference type="FunFam" id="3.30.200.20:FF:000394">
    <property type="entry name" value="Leucine-rich repeat receptor-like protein kinase"/>
    <property type="match status" value="1"/>
</dbReference>
<evidence type="ECO:0000256" key="6">
    <source>
        <dbReference type="ARBA" id="ARBA00022679"/>
    </source>
</evidence>
<dbReference type="FunFam" id="1.10.510.10:FF:000146">
    <property type="entry name" value="LRR receptor-like serine/threonine-protein kinase IOS1"/>
    <property type="match status" value="1"/>
</dbReference>
<feature type="domain" description="Protein kinase" evidence="22">
    <location>
        <begin position="591"/>
        <end position="905"/>
    </location>
</feature>
<dbReference type="FunFam" id="3.80.10.10:FF:000129">
    <property type="entry name" value="Leucine-rich repeat receptor-like kinase"/>
    <property type="match status" value="1"/>
</dbReference>
<evidence type="ECO:0000256" key="16">
    <source>
        <dbReference type="ARBA" id="ARBA00047899"/>
    </source>
</evidence>
<evidence type="ECO:0000313" key="23">
    <source>
        <dbReference type="EMBL" id="PON34732.1"/>
    </source>
</evidence>
<evidence type="ECO:0000256" key="11">
    <source>
        <dbReference type="ARBA" id="ARBA00022777"/>
    </source>
</evidence>
<evidence type="ECO:0000256" key="20">
    <source>
        <dbReference type="SAM" id="Phobius"/>
    </source>
</evidence>
<dbReference type="GO" id="GO:0005524">
    <property type="term" value="F:ATP binding"/>
    <property type="evidence" value="ECO:0007669"/>
    <property type="project" value="UniProtKB-UniRule"/>
</dbReference>
<keyword evidence="10 18" id="KW-0547">Nucleotide-binding</keyword>
<sequence>MVFSRHFLVAILSICALVIFPVLVQAHLQKGFISIDCGVSDFLSYTDEISGLFYVLDTNFTEAGENRVISPAYEAQNIERQFRNVRSFPQGNRSCYTLNPSKEEGPKYLIRARFMYGNYDAKEAVPSFDLYVGADLWDTVEIENATTITTKEIIHIPSLDHVHVCLVNKGQGTPFISVLELRPVDSHIYVSDETGSSLLLHERSDFSSATGQVMRYHDDEFDRLWSPLVDEVWKPFLSTSLSNEQNIAIDDYQIPSTVMSTAYTQSRGTISLNLRRDNLNSNSSYLFYMYFAELEILHQDESRVFNIYINGELWSESFAPSYLKTITLHSKKAIKTDNEGTIDIWFISTNNSTRPPLINAWDMYVPKELLSEETNQKDVEAISNIKSAYELKRISWQGDPCAPKAYMWDGLDCSYNANDPPRIVSLNLSSGGLKGELVPSIGNLEMLEHLDLSNNNLNGTVPEFLAQLSSLKILKLQGNNFTGPIPDALSERTKKGLSLSIDTNPSATTSCSSESCGKKKKFVVPVVASLAGVLFVFLTTVVVLWSLKRRRKQKATDSKADVMNEESNEVDGIFVTKNQQFRYSEIQIITNNFERVLGEGGFGKVYHGYLDGKNVAVKMLSALSVQGHRQFHAELKLLLRVHHKNLTTLVGYCNDESDIGLIYEYMAMGNLRSHLSGSNQNILAWEDRLRIAIDAAQGLEYLHNGCKPPIVHRDVKSTNILLNEKFQAKLGDFGLSKIFPLESVTGTTDNGISTSIAGTPGYLDPEYYVSNWLNEKSDVYSFGIVLLEIVTARPALVKTEENNHIIQWVTSMLAKGDVRSILDPKLEGGNFDFNTVWKVIEIAMACVSTSSTKRPTMSLVAMELKECLTTNLTPKVGHEDAEFSKDSDEMISQNMISQDMSPQAR</sequence>
<dbReference type="GO" id="GO:0016020">
    <property type="term" value="C:membrane"/>
    <property type="evidence" value="ECO:0007669"/>
    <property type="project" value="UniProtKB-SubCell"/>
</dbReference>
<evidence type="ECO:0000256" key="4">
    <source>
        <dbReference type="ARBA" id="ARBA00022553"/>
    </source>
</evidence>
<dbReference type="PANTHER" id="PTHR45631">
    <property type="entry name" value="OS07G0107800 PROTEIN-RELATED"/>
    <property type="match status" value="1"/>
</dbReference>
<dbReference type="InterPro" id="IPR001245">
    <property type="entry name" value="Ser-Thr/Tyr_kinase_cat_dom"/>
</dbReference>
<evidence type="ECO:0000256" key="8">
    <source>
        <dbReference type="ARBA" id="ARBA00022729"/>
    </source>
</evidence>
<keyword evidence="7 20" id="KW-0812">Transmembrane</keyword>
<dbReference type="GO" id="GO:0004674">
    <property type="term" value="F:protein serine/threonine kinase activity"/>
    <property type="evidence" value="ECO:0007669"/>
    <property type="project" value="UniProtKB-KW"/>
</dbReference>
<evidence type="ECO:0000256" key="5">
    <source>
        <dbReference type="ARBA" id="ARBA00022614"/>
    </source>
</evidence>
<dbReference type="SUPFAM" id="SSF56112">
    <property type="entry name" value="Protein kinase-like (PK-like)"/>
    <property type="match status" value="1"/>
</dbReference>
<keyword evidence="12 18" id="KW-0067">ATP-binding</keyword>
<dbReference type="Gene3D" id="1.10.510.10">
    <property type="entry name" value="Transferase(Phosphotransferase) domain 1"/>
    <property type="match status" value="1"/>
</dbReference>
<keyword evidence="9" id="KW-0677">Repeat</keyword>
<evidence type="ECO:0000256" key="3">
    <source>
        <dbReference type="ARBA" id="ARBA00022527"/>
    </source>
</evidence>
<dbReference type="Gene3D" id="3.80.10.10">
    <property type="entry name" value="Ribonuclease Inhibitor"/>
    <property type="match status" value="1"/>
</dbReference>
<feature type="signal peptide" evidence="21">
    <location>
        <begin position="1"/>
        <end position="26"/>
    </location>
</feature>
<keyword evidence="13 20" id="KW-1133">Transmembrane helix</keyword>
<dbReference type="InterPro" id="IPR000719">
    <property type="entry name" value="Prot_kinase_dom"/>
</dbReference>
<keyword evidence="4" id="KW-0597">Phosphoprotein</keyword>
<dbReference type="EC" id="2.7.11.1" evidence="2"/>
<evidence type="ECO:0000256" key="18">
    <source>
        <dbReference type="PROSITE-ProRule" id="PRU10141"/>
    </source>
</evidence>
<dbReference type="Pfam" id="PF12819">
    <property type="entry name" value="Malectin_like"/>
    <property type="match status" value="1"/>
</dbReference>
<dbReference type="Pfam" id="PF00560">
    <property type="entry name" value="LRR_1"/>
    <property type="match status" value="2"/>
</dbReference>
<dbReference type="InterPro" id="IPR001611">
    <property type="entry name" value="Leu-rich_rpt"/>
</dbReference>
<comment type="catalytic activity">
    <reaction evidence="17">
        <text>L-seryl-[protein] + ATP = O-phospho-L-seryl-[protein] + ADP + H(+)</text>
        <dbReference type="Rhea" id="RHEA:17989"/>
        <dbReference type="Rhea" id="RHEA-COMP:9863"/>
        <dbReference type="Rhea" id="RHEA-COMP:11604"/>
        <dbReference type="ChEBI" id="CHEBI:15378"/>
        <dbReference type="ChEBI" id="CHEBI:29999"/>
        <dbReference type="ChEBI" id="CHEBI:30616"/>
        <dbReference type="ChEBI" id="CHEBI:83421"/>
        <dbReference type="ChEBI" id="CHEBI:456216"/>
        <dbReference type="EC" id="2.7.11.1"/>
    </reaction>
</comment>
<feature type="compositionally biased region" description="Polar residues" evidence="19">
    <location>
        <begin position="890"/>
        <end position="905"/>
    </location>
</feature>
<keyword evidence="14 20" id="KW-0472">Membrane</keyword>
<dbReference type="SUPFAM" id="SSF52058">
    <property type="entry name" value="L domain-like"/>
    <property type="match status" value="1"/>
</dbReference>
<dbReference type="Gene3D" id="3.30.200.20">
    <property type="entry name" value="Phosphorylase Kinase, domain 1"/>
    <property type="match status" value="1"/>
</dbReference>
<dbReference type="Proteomes" id="UP000237105">
    <property type="component" value="Unassembled WGS sequence"/>
</dbReference>
<evidence type="ECO:0000256" key="13">
    <source>
        <dbReference type="ARBA" id="ARBA00022989"/>
    </source>
</evidence>